<dbReference type="Gene3D" id="2.40.50.40">
    <property type="match status" value="1"/>
</dbReference>
<dbReference type="EMBL" id="GL732557">
    <property type="protein sequence ID" value="EFX78471.1"/>
    <property type="molecule type" value="Genomic_DNA"/>
</dbReference>
<evidence type="ECO:0008006" key="4">
    <source>
        <dbReference type="Google" id="ProtNLM"/>
    </source>
</evidence>
<proteinExistence type="predicted"/>
<feature type="compositionally biased region" description="Acidic residues" evidence="1">
    <location>
        <begin position="50"/>
        <end position="60"/>
    </location>
</feature>
<reference evidence="2 3" key="1">
    <citation type="journal article" date="2011" name="Science">
        <title>The ecoresponsive genome of Daphnia pulex.</title>
        <authorList>
            <person name="Colbourne J.K."/>
            <person name="Pfrender M.E."/>
            <person name="Gilbert D."/>
            <person name="Thomas W.K."/>
            <person name="Tucker A."/>
            <person name="Oakley T.H."/>
            <person name="Tokishita S."/>
            <person name="Aerts A."/>
            <person name="Arnold G.J."/>
            <person name="Basu M.K."/>
            <person name="Bauer D.J."/>
            <person name="Caceres C.E."/>
            <person name="Carmel L."/>
            <person name="Casola C."/>
            <person name="Choi J.H."/>
            <person name="Detter J.C."/>
            <person name="Dong Q."/>
            <person name="Dusheyko S."/>
            <person name="Eads B.D."/>
            <person name="Frohlich T."/>
            <person name="Geiler-Samerotte K.A."/>
            <person name="Gerlach D."/>
            <person name="Hatcher P."/>
            <person name="Jogdeo S."/>
            <person name="Krijgsveld J."/>
            <person name="Kriventseva E.V."/>
            <person name="Kultz D."/>
            <person name="Laforsch C."/>
            <person name="Lindquist E."/>
            <person name="Lopez J."/>
            <person name="Manak J.R."/>
            <person name="Muller J."/>
            <person name="Pangilinan J."/>
            <person name="Patwardhan R.P."/>
            <person name="Pitluck S."/>
            <person name="Pritham E.J."/>
            <person name="Rechtsteiner A."/>
            <person name="Rho M."/>
            <person name="Rogozin I.B."/>
            <person name="Sakarya O."/>
            <person name="Salamov A."/>
            <person name="Schaack S."/>
            <person name="Shapiro H."/>
            <person name="Shiga Y."/>
            <person name="Skalitzky C."/>
            <person name="Smith Z."/>
            <person name="Souvorov A."/>
            <person name="Sung W."/>
            <person name="Tang Z."/>
            <person name="Tsuchiya D."/>
            <person name="Tu H."/>
            <person name="Vos H."/>
            <person name="Wang M."/>
            <person name="Wolf Y.I."/>
            <person name="Yamagata H."/>
            <person name="Yamada T."/>
            <person name="Ye Y."/>
            <person name="Shaw J.R."/>
            <person name="Andrews J."/>
            <person name="Crease T.J."/>
            <person name="Tang H."/>
            <person name="Lucas S.M."/>
            <person name="Robertson H.M."/>
            <person name="Bork P."/>
            <person name="Koonin E.V."/>
            <person name="Zdobnov E.M."/>
            <person name="Grigoriev I.V."/>
            <person name="Lynch M."/>
            <person name="Boore J.L."/>
        </authorList>
    </citation>
    <scope>NUCLEOTIDE SEQUENCE [LARGE SCALE GENOMIC DNA]</scope>
</reference>
<dbReference type="InParanoid" id="E9GPY8"/>
<evidence type="ECO:0000313" key="3">
    <source>
        <dbReference type="Proteomes" id="UP000000305"/>
    </source>
</evidence>
<sequence>MDNHEEYEVEAILDMGICPKGKKWYLIKWIGFKKSNRAPVELMVTHPFTEEPEESDEDFANEVVEPPPLQNENCSPASSSHCYDQHSPPASSSHCDGQNSSPALSLHLHYSKIASTATSSLSEDIVEYLAHCRYESVYADTMATVADSPRLTTRVSEYAI</sequence>
<dbReference type="AlphaFoldDB" id="E9GPY8"/>
<organism evidence="2 3">
    <name type="scientific">Daphnia pulex</name>
    <name type="common">Water flea</name>
    <dbReference type="NCBI Taxonomy" id="6669"/>
    <lineage>
        <taxon>Eukaryota</taxon>
        <taxon>Metazoa</taxon>
        <taxon>Ecdysozoa</taxon>
        <taxon>Arthropoda</taxon>
        <taxon>Crustacea</taxon>
        <taxon>Branchiopoda</taxon>
        <taxon>Diplostraca</taxon>
        <taxon>Cladocera</taxon>
        <taxon>Anomopoda</taxon>
        <taxon>Daphniidae</taxon>
        <taxon>Daphnia</taxon>
    </lineage>
</organism>
<evidence type="ECO:0000256" key="1">
    <source>
        <dbReference type="SAM" id="MobiDB-lite"/>
    </source>
</evidence>
<keyword evidence="3" id="KW-1185">Reference proteome</keyword>
<accession>E9GPY8</accession>
<dbReference type="OrthoDB" id="10296189at2759"/>
<dbReference type="InterPro" id="IPR016197">
    <property type="entry name" value="Chromo-like_dom_sf"/>
</dbReference>
<gene>
    <name evidence="2" type="ORF">DAPPUDRAFT_320479</name>
</gene>
<feature type="compositionally biased region" description="Polar residues" evidence="1">
    <location>
        <begin position="70"/>
        <end position="98"/>
    </location>
</feature>
<dbReference type="Proteomes" id="UP000000305">
    <property type="component" value="Unassembled WGS sequence"/>
</dbReference>
<evidence type="ECO:0000313" key="2">
    <source>
        <dbReference type="EMBL" id="EFX78471.1"/>
    </source>
</evidence>
<dbReference type="CDD" id="cd00024">
    <property type="entry name" value="CD_CSD"/>
    <property type="match status" value="1"/>
</dbReference>
<dbReference type="SUPFAM" id="SSF54160">
    <property type="entry name" value="Chromo domain-like"/>
    <property type="match status" value="1"/>
</dbReference>
<dbReference type="GO" id="GO:0005694">
    <property type="term" value="C:chromosome"/>
    <property type="evidence" value="ECO:0007669"/>
    <property type="project" value="UniProtKB-ARBA"/>
</dbReference>
<feature type="region of interest" description="Disordered" evidence="1">
    <location>
        <begin position="49"/>
        <end position="98"/>
    </location>
</feature>
<dbReference type="PhylomeDB" id="E9GPY8"/>
<name>E9GPY8_DAPPU</name>
<dbReference type="HOGENOM" id="CLU_1653892_0_0_1"/>
<protein>
    <recommendedName>
        <fullName evidence="4">Chromo domain-containing protein</fullName>
    </recommendedName>
</protein>
<dbReference type="KEGG" id="dpx:DAPPUDRAFT_320479"/>